<name>A0A1B2LR23_LISMN</name>
<dbReference type="NCBIfam" id="TIGR01547">
    <property type="entry name" value="phage_term_2"/>
    <property type="match status" value="1"/>
</dbReference>
<geneLocation type="plasmid" evidence="1">
    <name>pLM-C-273</name>
</geneLocation>
<dbReference type="RefSeq" id="WP_003725072.1">
    <property type="nucleotide sequence ID" value="NC_021838.1"/>
</dbReference>
<reference evidence="1" key="1">
    <citation type="submission" date="2016-06" db="EMBL/GenBank/DDBJ databases">
        <title>Sequence of Listeria monocytogenes plasmid pLM-C-273 carrying genes related to stress resistance.</title>
        <authorList>
            <person name="Liang L."/>
            <person name="Gnaneshan S."/>
            <person name="Garduno R.A."/>
            <person name="Mallo G.V."/>
        </authorList>
    </citation>
    <scope>NUCLEOTIDE SEQUENCE</scope>
    <source>
        <strain evidence="1">LM-C-273</strain>
        <plasmid evidence="1">pLM-C-273</plasmid>
    </source>
</reference>
<dbReference type="Gene3D" id="3.30.420.280">
    <property type="match status" value="1"/>
</dbReference>
<dbReference type="AlphaFoldDB" id="A0A1B2LR23"/>
<dbReference type="EMBL" id="KX467251">
    <property type="protein sequence ID" value="AOA49274.1"/>
    <property type="molecule type" value="Genomic_DNA"/>
</dbReference>
<gene>
    <name evidence="1" type="ORF">pLM-C-273_00073</name>
</gene>
<accession>A0A1B2LR23</accession>
<organism evidence="1">
    <name type="scientific">Listeria monocytogenes</name>
    <dbReference type="NCBI Taxonomy" id="1639"/>
    <lineage>
        <taxon>Bacteria</taxon>
        <taxon>Bacillati</taxon>
        <taxon>Bacillota</taxon>
        <taxon>Bacilli</taxon>
        <taxon>Bacillales</taxon>
        <taxon>Listeriaceae</taxon>
        <taxon>Listeria</taxon>
    </lineage>
</organism>
<proteinExistence type="predicted"/>
<keyword evidence="1" id="KW-0614">Plasmid</keyword>
<sequence length="448" mass="51561">MLPKEETETLSKIDELVFTPKQQDTITFPFQNVTLEVNEGTPRSGKTTADIFKMAYIYSISEDQNHLVTAYNQEQAFRLFMDGDGFGLMHIFGNLAEMKHDEHGDHLLIHSPNGPKKIYYKGGGKINSVGAITGMSLGTVTFLEINLLHKDFIEECFRRTFAAKNRFHLAELNPPAPNHPVLEIFSQYEKSGRYKWRHWTAKDNPALSDERKQEIYNEVKHSAYLLQRDWYGKRVLPAGIIYETFDVEANQIKKMQGHPIEMVFFGDGGQQDATVCECYVITEHEAEGGYTYNLNQVATYYHSGRDTGQVKAGSTYAIEIKQFIQWCMKEYEVPVNEPVFIDPACRWLREELEKVGVDTAGADNNAHDVTGKAQGIEVGIERMQSLLSERRYLLVEQPNDQYDHYSWLQEIGMYVRDENSGKPVDKNNHAMDTSRYATNYFYRNYEDI</sequence>
<dbReference type="InterPro" id="IPR006437">
    <property type="entry name" value="Phage_terminase_lsu"/>
</dbReference>
<evidence type="ECO:0000313" key="1">
    <source>
        <dbReference type="EMBL" id="AOA49274.1"/>
    </source>
</evidence>
<dbReference type="Gene3D" id="3.40.50.300">
    <property type="entry name" value="P-loop containing nucleotide triphosphate hydrolases"/>
    <property type="match status" value="1"/>
</dbReference>
<protein>
    <submittedName>
        <fullName evidence="1">Phage terminase, large subunit, PBSX family</fullName>
    </submittedName>
</protein>
<dbReference type="InterPro" id="IPR027417">
    <property type="entry name" value="P-loop_NTPase"/>
</dbReference>